<dbReference type="EMBL" id="CAJOBP010035271">
    <property type="protein sequence ID" value="CAF4706450.1"/>
    <property type="molecule type" value="Genomic_DNA"/>
</dbReference>
<proteinExistence type="predicted"/>
<feature type="non-terminal residue" evidence="2">
    <location>
        <position position="1"/>
    </location>
</feature>
<dbReference type="AlphaFoldDB" id="A0A821IL45"/>
<accession>A0A821IL45</accession>
<sequence>MSILDLPDEMLLCILNKSNNINALYSLVDVNERFDRLALDSIYIRGLDFTGNDKSQEFHQFLDRFWTSILRRIHHQINKFTLGQPSIERLLYVVDYPQLYSLSLVFCQPEIILNYLIGGDSILVRLVNKQITHFNLKTEFRTTELFD</sequence>
<dbReference type="InterPro" id="IPR001810">
    <property type="entry name" value="F-box_dom"/>
</dbReference>
<feature type="non-terminal residue" evidence="2">
    <location>
        <position position="147"/>
    </location>
</feature>
<organism evidence="2 3">
    <name type="scientific">Rotaria socialis</name>
    <dbReference type="NCBI Taxonomy" id="392032"/>
    <lineage>
        <taxon>Eukaryota</taxon>
        <taxon>Metazoa</taxon>
        <taxon>Spiralia</taxon>
        <taxon>Gnathifera</taxon>
        <taxon>Rotifera</taxon>
        <taxon>Eurotatoria</taxon>
        <taxon>Bdelloidea</taxon>
        <taxon>Philodinida</taxon>
        <taxon>Philodinidae</taxon>
        <taxon>Rotaria</taxon>
    </lineage>
</organism>
<evidence type="ECO:0000313" key="2">
    <source>
        <dbReference type="EMBL" id="CAF4706450.1"/>
    </source>
</evidence>
<evidence type="ECO:0000259" key="1">
    <source>
        <dbReference type="PROSITE" id="PS50181"/>
    </source>
</evidence>
<feature type="domain" description="F-box" evidence="1">
    <location>
        <begin position="1"/>
        <end position="47"/>
    </location>
</feature>
<gene>
    <name evidence="2" type="ORF">UJA718_LOCUS36508</name>
</gene>
<evidence type="ECO:0000313" key="3">
    <source>
        <dbReference type="Proteomes" id="UP000663873"/>
    </source>
</evidence>
<keyword evidence="3" id="KW-1185">Reference proteome</keyword>
<protein>
    <recommendedName>
        <fullName evidence="1">F-box domain-containing protein</fullName>
    </recommendedName>
</protein>
<dbReference type="PROSITE" id="PS50181">
    <property type="entry name" value="FBOX"/>
    <property type="match status" value="1"/>
</dbReference>
<reference evidence="2" key="1">
    <citation type="submission" date="2021-02" db="EMBL/GenBank/DDBJ databases">
        <authorList>
            <person name="Nowell W R."/>
        </authorList>
    </citation>
    <scope>NUCLEOTIDE SEQUENCE</scope>
</reference>
<name>A0A821IL45_9BILA</name>
<comment type="caution">
    <text evidence="2">The sequence shown here is derived from an EMBL/GenBank/DDBJ whole genome shotgun (WGS) entry which is preliminary data.</text>
</comment>
<dbReference type="Proteomes" id="UP000663873">
    <property type="component" value="Unassembled WGS sequence"/>
</dbReference>